<comment type="caution">
    <text evidence="1">The sequence shown here is derived from an EMBL/GenBank/DDBJ whole genome shotgun (WGS) entry which is preliminary data.</text>
</comment>
<keyword evidence="2" id="KW-1185">Reference proteome</keyword>
<reference evidence="1" key="1">
    <citation type="submission" date="2023-04" db="EMBL/GenBank/DDBJ databases">
        <title>Draft Genome sequencing of Naganishia species isolated from polar environments using Oxford Nanopore Technology.</title>
        <authorList>
            <person name="Leo P."/>
            <person name="Venkateswaran K."/>
        </authorList>
    </citation>
    <scope>NUCLEOTIDE SEQUENCE</scope>
    <source>
        <strain evidence="1">MNA-CCFEE 5261</strain>
    </source>
</reference>
<dbReference type="Proteomes" id="UP001241377">
    <property type="component" value="Unassembled WGS sequence"/>
</dbReference>
<sequence>MIQSPTQLALMRNELFKLTSVIAQLNAEKEQARAEAAALRAQLGKDTLDSEFDVNGTLASHSTPPIPVYSREESNTQIETPRLDGPPTRPPSNYNSPSPSPMARLEPEDDVDRIRAFSFPKGHIPPNATSRSENDFFAILQPDTPIRTKFEIIPPCIDPTAEDSTAFQIPVTHDCNITSEEYKGYARQIPSAFAIAGRLPSRCKGFENTCGSCRGKVFHL</sequence>
<dbReference type="EMBL" id="JASBWR010000034">
    <property type="protein sequence ID" value="KAJ9105589.1"/>
    <property type="molecule type" value="Genomic_DNA"/>
</dbReference>
<name>A0ACC2W2S5_9TREE</name>
<protein>
    <submittedName>
        <fullName evidence="1">Uncharacterized protein</fullName>
    </submittedName>
</protein>
<proteinExistence type="predicted"/>
<gene>
    <name evidence="1" type="ORF">QFC19_003571</name>
</gene>
<organism evidence="1 2">
    <name type="scientific">Naganishia cerealis</name>
    <dbReference type="NCBI Taxonomy" id="610337"/>
    <lineage>
        <taxon>Eukaryota</taxon>
        <taxon>Fungi</taxon>
        <taxon>Dikarya</taxon>
        <taxon>Basidiomycota</taxon>
        <taxon>Agaricomycotina</taxon>
        <taxon>Tremellomycetes</taxon>
        <taxon>Filobasidiales</taxon>
        <taxon>Filobasidiaceae</taxon>
        <taxon>Naganishia</taxon>
    </lineage>
</organism>
<accession>A0ACC2W2S5</accession>
<evidence type="ECO:0000313" key="1">
    <source>
        <dbReference type="EMBL" id="KAJ9105589.1"/>
    </source>
</evidence>
<evidence type="ECO:0000313" key="2">
    <source>
        <dbReference type="Proteomes" id="UP001241377"/>
    </source>
</evidence>